<dbReference type="NCBIfam" id="NF037963">
    <property type="entry name" value="heterocyst_HetZ"/>
    <property type="match status" value="1"/>
</dbReference>
<dbReference type="AlphaFoldDB" id="A0AA40SVH7"/>
<dbReference type="EMBL" id="VJXY01000006">
    <property type="protein sequence ID" value="MBD6615748.1"/>
    <property type="molecule type" value="Genomic_DNA"/>
</dbReference>
<feature type="region of interest" description="Disordered" evidence="1">
    <location>
        <begin position="189"/>
        <end position="240"/>
    </location>
</feature>
<name>A0AA40SVH7_9NOST</name>
<gene>
    <name evidence="2" type="ORF">FNW02_07860</name>
</gene>
<evidence type="ECO:0000313" key="3">
    <source>
        <dbReference type="Proteomes" id="UP001165986"/>
    </source>
</evidence>
<sequence length="396" mass="45722">MNSAATATILGENSIGVEVIFQLLFKELQQSTKASEQNCHDVATRINTEVYRICSESKRIQASGAVENSAMTLARHRLQQCLRYYLLGSNRGRVELHSTLSAIIYRYINPPQRQLSYQGRLTIIEDFLQSFYLEALNAFRRENQLSTTYRPQTLLELAEYMAFTERYGKRRIPLPGRQQQLIILRAQTFSQQQPPETSVDIEQAAEGSSNEADGSWEEPAVQQLRSTMATQSEPEPEEDTLRSVVITELMDYLEQRQQSDCADYFSLRLQDLSAQEIESVLGLTPRQRDYLQQRFKYHLIRFALLHRWELVHEWLEASLHTNLGLTPQQWQVYTAQLDDKQRSLLELKQQGQSDEKIAKTLGLSMAQLQKRWFKILEQAWEIRNSLVSGSGASTHE</sequence>
<dbReference type="Proteomes" id="UP001165986">
    <property type="component" value="Unassembled WGS sequence"/>
</dbReference>
<dbReference type="InterPro" id="IPR049778">
    <property type="entry name" value="HetZ-like"/>
</dbReference>
<accession>A0AA40SVH7</accession>
<dbReference type="RefSeq" id="WP_191756988.1">
    <property type="nucleotide sequence ID" value="NZ_VJXY01000006.1"/>
</dbReference>
<feature type="compositionally biased region" description="Polar residues" evidence="1">
    <location>
        <begin position="223"/>
        <end position="233"/>
    </location>
</feature>
<proteinExistence type="predicted"/>
<evidence type="ECO:0000313" key="2">
    <source>
        <dbReference type="EMBL" id="MBD6615748.1"/>
    </source>
</evidence>
<evidence type="ECO:0008006" key="4">
    <source>
        <dbReference type="Google" id="ProtNLM"/>
    </source>
</evidence>
<reference evidence="2" key="1">
    <citation type="submission" date="2019-07" db="EMBL/GenBank/DDBJ databases">
        <title>Toxilogical consequences of a new and cryptic species of cyanobacteria (Komarekiella delphini-convector) recovered from the epidermis of a bottlenose dolphin and 1500 ft. in the air.</title>
        <authorList>
            <person name="Brown A.O."/>
            <person name="Dvorak P."/>
            <person name="Villanueva C.D."/>
            <person name="Foss A.J."/>
            <person name="Garvey A.D."/>
            <person name="Gibson Q.A."/>
            <person name="Johansen J.R."/>
            <person name="Casamatta D.A."/>
        </authorList>
    </citation>
    <scope>NUCLEOTIDE SEQUENCE</scope>
    <source>
        <strain evidence="2">SJRDD-AB1</strain>
    </source>
</reference>
<protein>
    <recommendedName>
        <fullName evidence="4">ATPase involved in DNA repair</fullName>
    </recommendedName>
</protein>
<comment type="caution">
    <text evidence="2">The sequence shown here is derived from an EMBL/GenBank/DDBJ whole genome shotgun (WGS) entry which is preliminary data.</text>
</comment>
<evidence type="ECO:0000256" key="1">
    <source>
        <dbReference type="SAM" id="MobiDB-lite"/>
    </source>
</evidence>
<organism evidence="2 3">
    <name type="scientific">Komarekiella delphini-convector SJRDD-AB1</name>
    <dbReference type="NCBI Taxonomy" id="2593771"/>
    <lineage>
        <taxon>Bacteria</taxon>
        <taxon>Bacillati</taxon>
        <taxon>Cyanobacteriota</taxon>
        <taxon>Cyanophyceae</taxon>
        <taxon>Nostocales</taxon>
        <taxon>Nostocaceae</taxon>
        <taxon>Komarekiella</taxon>
        <taxon>Komarekiella delphini-convector</taxon>
    </lineage>
</organism>
<keyword evidence="3" id="KW-1185">Reference proteome</keyword>